<dbReference type="InterPro" id="IPR018076">
    <property type="entry name" value="T2SS_GspF_dom"/>
</dbReference>
<keyword evidence="5 6" id="KW-0472">Membrane</keyword>
<keyword evidence="2" id="KW-1003">Cell membrane</keyword>
<organism evidence="8 9">
    <name type="scientific">Hamadaea flava</name>
    <dbReference type="NCBI Taxonomy" id="1742688"/>
    <lineage>
        <taxon>Bacteria</taxon>
        <taxon>Bacillati</taxon>
        <taxon>Actinomycetota</taxon>
        <taxon>Actinomycetes</taxon>
        <taxon>Micromonosporales</taxon>
        <taxon>Micromonosporaceae</taxon>
        <taxon>Hamadaea</taxon>
    </lineage>
</organism>
<comment type="subcellular location">
    <subcellularLocation>
        <location evidence="1">Cell membrane</location>
        <topology evidence="1">Multi-pass membrane protein</topology>
    </subcellularLocation>
</comment>
<keyword evidence="4 6" id="KW-1133">Transmembrane helix</keyword>
<evidence type="ECO:0000313" key="8">
    <source>
        <dbReference type="EMBL" id="MFC4129276.1"/>
    </source>
</evidence>
<dbReference type="PANTHER" id="PTHR35007:SF2">
    <property type="entry name" value="PILUS ASSEMBLE PROTEIN"/>
    <property type="match status" value="1"/>
</dbReference>
<dbReference type="RefSeq" id="WP_253759083.1">
    <property type="nucleotide sequence ID" value="NZ_JAMZDZ010000001.1"/>
</dbReference>
<evidence type="ECO:0000256" key="3">
    <source>
        <dbReference type="ARBA" id="ARBA00022692"/>
    </source>
</evidence>
<evidence type="ECO:0000259" key="7">
    <source>
        <dbReference type="Pfam" id="PF00482"/>
    </source>
</evidence>
<comment type="caution">
    <text evidence="8">The sequence shown here is derived from an EMBL/GenBank/DDBJ whole genome shotgun (WGS) entry which is preliminary data.</text>
</comment>
<evidence type="ECO:0000313" key="9">
    <source>
        <dbReference type="Proteomes" id="UP001595816"/>
    </source>
</evidence>
<sequence>MIDVIALSGLGAIFLAIVLAVSLLIATSSRRDNVAKAIESIDRMYAPGTAPPSSTATSSDRNLPPLGQRIAGLGRTLTPHRAVSRLQKWLDYAGNPPGWPAERLMEMQGIGLLGGAVIGFFFGLLVSDSIPWIAVWTILGTAAGFWLPFVIVYDIGLRRQTAIRRQLPDALDLLTLSVEAGLGFDAAVAQVAGTLPGEVGREFARMLHEMQMGQRRADALRALGSRTSVLELRTVATALLQATELGIPIADVLREQAREMRVKRRQYAEAAAAKVPVKVVFPLVFCLLPALFVVVIGPGVIRIFESFVG</sequence>
<dbReference type="EMBL" id="JBHSAY010000003">
    <property type="protein sequence ID" value="MFC4129276.1"/>
    <property type="molecule type" value="Genomic_DNA"/>
</dbReference>
<evidence type="ECO:0000256" key="5">
    <source>
        <dbReference type="ARBA" id="ARBA00023136"/>
    </source>
</evidence>
<evidence type="ECO:0000256" key="1">
    <source>
        <dbReference type="ARBA" id="ARBA00004651"/>
    </source>
</evidence>
<dbReference type="Pfam" id="PF00482">
    <property type="entry name" value="T2SSF"/>
    <property type="match status" value="1"/>
</dbReference>
<reference evidence="9" key="1">
    <citation type="journal article" date="2019" name="Int. J. Syst. Evol. Microbiol.">
        <title>The Global Catalogue of Microorganisms (GCM) 10K type strain sequencing project: providing services to taxonomists for standard genome sequencing and annotation.</title>
        <authorList>
            <consortium name="The Broad Institute Genomics Platform"/>
            <consortium name="The Broad Institute Genome Sequencing Center for Infectious Disease"/>
            <person name="Wu L."/>
            <person name="Ma J."/>
        </authorList>
    </citation>
    <scope>NUCLEOTIDE SEQUENCE [LARGE SCALE GENOMIC DNA]</scope>
    <source>
        <strain evidence="9">CGMCC 4.7289</strain>
    </source>
</reference>
<dbReference type="PANTHER" id="PTHR35007">
    <property type="entry name" value="INTEGRAL MEMBRANE PROTEIN-RELATED"/>
    <property type="match status" value="1"/>
</dbReference>
<keyword evidence="9" id="KW-1185">Reference proteome</keyword>
<feature type="transmembrane region" description="Helical" evidence="6">
    <location>
        <begin position="133"/>
        <end position="155"/>
    </location>
</feature>
<name>A0ABV8LFM4_9ACTN</name>
<gene>
    <name evidence="8" type="ORF">ACFOZ4_01455</name>
</gene>
<feature type="transmembrane region" description="Helical" evidence="6">
    <location>
        <begin position="109"/>
        <end position="127"/>
    </location>
</feature>
<protein>
    <submittedName>
        <fullName evidence="8">Type II secretion system F family protein</fullName>
    </submittedName>
</protein>
<evidence type="ECO:0000256" key="2">
    <source>
        <dbReference type="ARBA" id="ARBA00022475"/>
    </source>
</evidence>
<keyword evidence="3 6" id="KW-0812">Transmembrane</keyword>
<feature type="transmembrane region" description="Helical" evidence="6">
    <location>
        <begin position="6"/>
        <end position="26"/>
    </location>
</feature>
<feature type="domain" description="Type II secretion system protein GspF" evidence="7">
    <location>
        <begin position="171"/>
        <end position="296"/>
    </location>
</feature>
<proteinExistence type="predicted"/>
<evidence type="ECO:0000256" key="6">
    <source>
        <dbReference type="SAM" id="Phobius"/>
    </source>
</evidence>
<feature type="transmembrane region" description="Helical" evidence="6">
    <location>
        <begin position="279"/>
        <end position="304"/>
    </location>
</feature>
<evidence type="ECO:0000256" key="4">
    <source>
        <dbReference type="ARBA" id="ARBA00022989"/>
    </source>
</evidence>
<accession>A0ABV8LFM4</accession>
<dbReference type="Proteomes" id="UP001595816">
    <property type="component" value="Unassembled WGS sequence"/>
</dbReference>